<dbReference type="GO" id="GO:0032259">
    <property type="term" value="P:methylation"/>
    <property type="evidence" value="ECO:0007669"/>
    <property type="project" value="UniProtKB-KW"/>
</dbReference>
<organism evidence="2 3">
    <name type="scientific">Noviherbaspirillum denitrificans</name>
    <dbReference type="NCBI Taxonomy" id="1968433"/>
    <lineage>
        <taxon>Bacteria</taxon>
        <taxon>Pseudomonadati</taxon>
        <taxon>Pseudomonadota</taxon>
        <taxon>Betaproteobacteria</taxon>
        <taxon>Burkholderiales</taxon>
        <taxon>Oxalobacteraceae</taxon>
        <taxon>Noviherbaspirillum</taxon>
    </lineage>
</organism>
<dbReference type="Proteomes" id="UP000197535">
    <property type="component" value="Unassembled WGS sequence"/>
</dbReference>
<sequence>MSESTIQQHNQKPAAVWNSGGANYERISQTIADAIEHCVTRLNPQPQERVLDIATGTGWAARRIAARGAQVTGIDLGADLIAAAKARAADEQLKIDFAVGDAESLGFENKTFDAAISTFGIMFVSKPEAAASELSRICKPGGRIALATWPADGTIAGLFKVMKPYMAAPATPAPPSPFEWGSRERVQQLLGASFDLKFETGTTVLREPSGEAVWNLFVTGYGPTRALASTLDADRLQSLKQDFIAYHEQFRSDLGIAMSREYLVTVGVRKG</sequence>
<dbReference type="InterPro" id="IPR029063">
    <property type="entry name" value="SAM-dependent_MTases_sf"/>
</dbReference>
<dbReference type="AlphaFoldDB" id="A0A254T9C4"/>
<protein>
    <submittedName>
        <fullName evidence="2">Methyltransferase type 11</fullName>
    </submittedName>
</protein>
<proteinExistence type="predicted"/>
<keyword evidence="3" id="KW-1185">Reference proteome</keyword>
<keyword evidence="2" id="KW-0808">Transferase</keyword>
<dbReference type="OrthoDB" id="9795634at2"/>
<dbReference type="GO" id="GO:0008757">
    <property type="term" value="F:S-adenosylmethionine-dependent methyltransferase activity"/>
    <property type="evidence" value="ECO:0007669"/>
    <property type="project" value="InterPro"/>
</dbReference>
<dbReference type="RefSeq" id="WP_088706168.1">
    <property type="nucleotide sequence ID" value="NZ_LSTO01000001.1"/>
</dbReference>
<dbReference type="PANTHER" id="PTHR43591">
    <property type="entry name" value="METHYLTRANSFERASE"/>
    <property type="match status" value="1"/>
</dbReference>
<name>A0A254T9C4_9BURK</name>
<gene>
    <name evidence="2" type="ORF">AYR66_06785</name>
</gene>
<comment type="caution">
    <text evidence="2">The sequence shown here is derived from an EMBL/GenBank/DDBJ whole genome shotgun (WGS) entry which is preliminary data.</text>
</comment>
<evidence type="ECO:0000313" key="2">
    <source>
        <dbReference type="EMBL" id="OWW19251.1"/>
    </source>
</evidence>
<dbReference type="CDD" id="cd02440">
    <property type="entry name" value="AdoMet_MTases"/>
    <property type="match status" value="1"/>
</dbReference>
<dbReference type="Gene3D" id="3.40.50.150">
    <property type="entry name" value="Vaccinia Virus protein VP39"/>
    <property type="match status" value="1"/>
</dbReference>
<dbReference type="Pfam" id="PF08241">
    <property type="entry name" value="Methyltransf_11"/>
    <property type="match status" value="1"/>
</dbReference>
<evidence type="ECO:0000313" key="3">
    <source>
        <dbReference type="Proteomes" id="UP000197535"/>
    </source>
</evidence>
<keyword evidence="2" id="KW-0489">Methyltransferase</keyword>
<accession>A0A254T9C4</accession>
<reference evidence="2 3" key="1">
    <citation type="submission" date="2016-02" db="EMBL/GenBank/DDBJ databases">
        <authorList>
            <person name="Wen L."/>
            <person name="He K."/>
            <person name="Yang H."/>
        </authorList>
    </citation>
    <scope>NUCLEOTIDE SEQUENCE [LARGE SCALE GENOMIC DNA]</scope>
    <source>
        <strain evidence="2 3">TSA40</strain>
    </source>
</reference>
<dbReference type="SUPFAM" id="SSF53335">
    <property type="entry name" value="S-adenosyl-L-methionine-dependent methyltransferases"/>
    <property type="match status" value="1"/>
</dbReference>
<evidence type="ECO:0000259" key="1">
    <source>
        <dbReference type="Pfam" id="PF08241"/>
    </source>
</evidence>
<dbReference type="InterPro" id="IPR013216">
    <property type="entry name" value="Methyltransf_11"/>
</dbReference>
<dbReference type="EMBL" id="LSTO01000001">
    <property type="protein sequence ID" value="OWW19251.1"/>
    <property type="molecule type" value="Genomic_DNA"/>
</dbReference>
<feature type="domain" description="Methyltransferase type 11" evidence="1">
    <location>
        <begin position="51"/>
        <end position="145"/>
    </location>
</feature>
<dbReference type="PANTHER" id="PTHR43591:SF24">
    <property type="entry name" value="2-METHOXY-6-POLYPRENYL-1,4-BENZOQUINOL METHYLASE, MITOCHONDRIAL"/>
    <property type="match status" value="1"/>
</dbReference>